<evidence type="ECO:0000256" key="1">
    <source>
        <dbReference type="ARBA" id="ARBA00022714"/>
    </source>
</evidence>
<evidence type="ECO:0000256" key="2">
    <source>
        <dbReference type="ARBA" id="ARBA00022723"/>
    </source>
</evidence>
<name>A0A7Y9I3A3_9ACTN</name>
<evidence type="ECO:0000259" key="5">
    <source>
        <dbReference type="SMART" id="SM00704"/>
    </source>
</evidence>
<keyword evidence="7" id="KW-1185">Reference proteome</keyword>
<feature type="domain" description="Iron-binding zinc finger CDGSH type" evidence="5">
    <location>
        <begin position="30"/>
        <end position="74"/>
    </location>
</feature>
<gene>
    <name evidence="6" type="ORF">BKA15_000775</name>
</gene>
<keyword evidence="3" id="KW-0408">Iron</keyword>
<reference evidence="6 7" key="1">
    <citation type="submission" date="2020-07" db="EMBL/GenBank/DDBJ databases">
        <title>Sequencing the genomes of 1000 actinobacteria strains.</title>
        <authorList>
            <person name="Klenk H.-P."/>
        </authorList>
    </citation>
    <scope>NUCLEOTIDE SEQUENCE [LARGE SCALE GENOMIC DNA]</scope>
    <source>
        <strain evidence="6 7">DSM 22083</strain>
    </source>
</reference>
<dbReference type="EMBL" id="JACCBU010000001">
    <property type="protein sequence ID" value="NYE69446.1"/>
    <property type="molecule type" value="Genomic_DNA"/>
</dbReference>
<keyword evidence="1" id="KW-0001">2Fe-2S</keyword>
<dbReference type="Pfam" id="PF09360">
    <property type="entry name" value="zf-CDGSH"/>
    <property type="match status" value="1"/>
</dbReference>
<sequence length="85" mass="9222">MINAAGTPLRCVGDETLDLEPCPEGPVLVRGATMIIDEDDQAHPVLRPVVAVCRCGTSTQPPWCDGMHKLVQRRQRAAGADQTER</sequence>
<keyword evidence="4" id="KW-0411">Iron-sulfur</keyword>
<keyword evidence="2" id="KW-0479">Metal-binding</keyword>
<comment type="caution">
    <text evidence="6">The sequence shown here is derived from an EMBL/GenBank/DDBJ whole genome shotgun (WGS) entry which is preliminary data.</text>
</comment>
<dbReference type="RefSeq" id="WP_179748224.1">
    <property type="nucleotide sequence ID" value="NZ_JACCBU010000001.1"/>
</dbReference>
<dbReference type="Gene3D" id="3.40.5.90">
    <property type="entry name" value="CDGSH iron-sulfur domain, mitoNEET-type"/>
    <property type="match status" value="1"/>
</dbReference>
<dbReference type="InterPro" id="IPR018967">
    <property type="entry name" value="FeS-contain_CDGSH-typ"/>
</dbReference>
<organism evidence="6 7">
    <name type="scientific">Microlunatus parietis</name>
    <dbReference type="NCBI Taxonomy" id="682979"/>
    <lineage>
        <taxon>Bacteria</taxon>
        <taxon>Bacillati</taxon>
        <taxon>Actinomycetota</taxon>
        <taxon>Actinomycetes</taxon>
        <taxon>Propionibacteriales</taxon>
        <taxon>Propionibacteriaceae</taxon>
        <taxon>Microlunatus</taxon>
    </lineage>
</organism>
<dbReference type="AlphaFoldDB" id="A0A7Y9I3A3"/>
<proteinExistence type="predicted"/>
<evidence type="ECO:0000256" key="3">
    <source>
        <dbReference type="ARBA" id="ARBA00023004"/>
    </source>
</evidence>
<dbReference type="GO" id="GO:0005737">
    <property type="term" value="C:cytoplasm"/>
    <property type="evidence" value="ECO:0007669"/>
    <property type="project" value="UniProtKB-ARBA"/>
</dbReference>
<protein>
    <submittedName>
        <fullName evidence="6">CDGSH-type Zn-finger protein</fullName>
    </submittedName>
</protein>
<dbReference type="GO" id="GO:0046872">
    <property type="term" value="F:metal ion binding"/>
    <property type="evidence" value="ECO:0007669"/>
    <property type="project" value="UniProtKB-KW"/>
</dbReference>
<dbReference type="SMART" id="SM00704">
    <property type="entry name" value="ZnF_CDGSH"/>
    <property type="match status" value="1"/>
</dbReference>
<dbReference type="GO" id="GO:0051537">
    <property type="term" value="F:2 iron, 2 sulfur cluster binding"/>
    <property type="evidence" value="ECO:0007669"/>
    <property type="project" value="UniProtKB-KW"/>
</dbReference>
<evidence type="ECO:0000313" key="6">
    <source>
        <dbReference type="EMBL" id="NYE69446.1"/>
    </source>
</evidence>
<evidence type="ECO:0000256" key="4">
    <source>
        <dbReference type="ARBA" id="ARBA00023014"/>
    </source>
</evidence>
<dbReference type="Proteomes" id="UP000569914">
    <property type="component" value="Unassembled WGS sequence"/>
</dbReference>
<accession>A0A7Y9I3A3</accession>
<evidence type="ECO:0000313" key="7">
    <source>
        <dbReference type="Proteomes" id="UP000569914"/>
    </source>
</evidence>
<dbReference type="InterPro" id="IPR042216">
    <property type="entry name" value="MitoNEET_CISD"/>
</dbReference>